<keyword evidence="3" id="KW-0223">Dioxygenase</keyword>
<evidence type="ECO:0000256" key="5">
    <source>
        <dbReference type="ARBA" id="ARBA00023004"/>
    </source>
</evidence>
<dbReference type="RefSeq" id="XP_067926972.1">
    <property type="nucleotide sequence ID" value="XM_068061059.1"/>
</dbReference>
<dbReference type="EMBL" id="MIGC01000322">
    <property type="protein sequence ID" value="PHJ25300.1"/>
    <property type="molecule type" value="Genomic_DNA"/>
</dbReference>
<dbReference type="VEuPathDB" id="ToxoDB:CSUI_000852"/>
<dbReference type="PROSITE" id="PS51471">
    <property type="entry name" value="FE2OG_OXY"/>
    <property type="match status" value="1"/>
</dbReference>
<keyword evidence="9" id="KW-1185">Reference proteome</keyword>
<feature type="compositionally biased region" description="Low complexity" evidence="6">
    <location>
        <begin position="396"/>
        <end position="411"/>
    </location>
</feature>
<comment type="caution">
    <text evidence="8">The sequence shown here is derived from an EMBL/GenBank/DDBJ whole genome shotgun (WGS) entry which is preliminary data.</text>
</comment>
<dbReference type="InterPro" id="IPR045054">
    <property type="entry name" value="P4HA-like"/>
</dbReference>
<feature type="region of interest" description="Disordered" evidence="6">
    <location>
        <begin position="228"/>
        <end position="248"/>
    </location>
</feature>
<evidence type="ECO:0000313" key="8">
    <source>
        <dbReference type="EMBL" id="PHJ25300.1"/>
    </source>
</evidence>
<dbReference type="AlphaFoldDB" id="A0A2C6KZG5"/>
<dbReference type="GeneID" id="94424270"/>
<dbReference type="SMART" id="SM00702">
    <property type="entry name" value="P4Hc"/>
    <property type="match status" value="1"/>
</dbReference>
<accession>A0A2C6KZG5</accession>
<comment type="cofactor">
    <cofactor evidence="1">
        <name>L-ascorbate</name>
        <dbReference type="ChEBI" id="CHEBI:38290"/>
    </cofactor>
</comment>
<feature type="domain" description="Fe2OG dioxygenase" evidence="7">
    <location>
        <begin position="282"/>
        <end position="378"/>
    </location>
</feature>
<organism evidence="8 9">
    <name type="scientific">Cystoisospora suis</name>
    <dbReference type="NCBI Taxonomy" id="483139"/>
    <lineage>
        <taxon>Eukaryota</taxon>
        <taxon>Sar</taxon>
        <taxon>Alveolata</taxon>
        <taxon>Apicomplexa</taxon>
        <taxon>Conoidasida</taxon>
        <taxon>Coccidia</taxon>
        <taxon>Eucoccidiorida</taxon>
        <taxon>Eimeriorina</taxon>
        <taxon>Sarcocystidae</taxon>
        <taxon>Cystoisospora</taxon>
    </lineage>
</organism>
<keyword evidence="5" id="KW-0408">Iron</keyword>
<protein>
    <submittedName>
        <fullName evidence="8">2og-fe oxygenase family protein</fullName>
    </submittedName>
</protein>
<dbReference type="PANTHER" id="PTHR10869">
    <property type="entry name" value="PROLYL 4-HYDROXYLASE ALPHA SUBUNIT"/>
    <property type="match status" value="1"/>
</dbReference>
<sequence length="411" mass="44712">MNPLPFLLQSGPGSQAAGSLFQRGPPLFSTEDCKARYQLRSRTGEAAPVSHSWFHSFLSSTPACLQPAPSQPVTQLDGNAVPFPSQVESRDHDLQELGYASSFERTVSNDPSDKCFPLKARPAPSHHLREGAEVEEDMSHVDGTTVIPWRGGVASSELPSSSGTLYPAGQLHSCKKIVQRNLLNGELVERLVQVLTIHENPEVYLIPDLLTDEDCTHLLQLCEGRWEPSKTSTGYASADPRQYASRKSPTRTSWSVPLALGETAGVENVEKLVAAFAGMPVEHLEPLVIVKYEEGQYFKQHHDGGFRPRTVLLYLNDVEEGGETSFDRLGFRVAPMKGAALMWNNSHPGSTDIDSRLLHAGLPPARGVKFAVNCFFNKDPIRNEIQGIGGSTTDRATGQASTGTASASSRP</sequence>
<dbReference type="GO" id="GO:0031418">
    <property type="term" value="F:L-ascorbic acid binding"/>
    <property type="evidence" value="ECO:0007669"/>
    <property type="project" value="InterPro"/>
</dbReference>
<dbReference type="Proteomes" id="UP000221165">
    <property type="component" value="Unassembled WGS sequence"/>
</dbReference>
<dbReference type="GO" id="GO:0005783">
    <property type="term" value="C:endoplasmic reticulum"/>
    <property type="evidence" value="ECO:0007669"/>
    <property type="project" value="TreeGrafter"/>
</dbReference>
<evidence type="ECO:0000256" key="4">
    <source>
        <dbReference type="ARBA" id="ARBA00023002"/>
    </source>
</evidence>
<dbReference type="Pfam" id="PF13640">
    <property type="entry name" value="2OG-FeII_Oxy_3"/>
    <property type="match status" value="1"/>
</dbReference>
<dbReference type="InterPro" id="IPR005123">
    <property type="entry name" value="Oxoglu/Fe-dep_dioxygenase_dom"/>
</dbReference>
<evidence type="ECO:0000259" key="7">
    <source>
        <dbReference type="PROSITE" id="PS51471"/>
    </source>
</evidence>
<reference evidence="8 9" key="1">
    <citation type="journal article" date="2017" name="Int. J. Parasitol.">
        <title>The genome of the protozoan parasite Cystoisospora suis and a reverse vaccinology approach to identify vaccine candidates.</title>
        <authorList>
            <person name="Palmieri N."/>
            <person name="Shrestha A."/>
            <person name="Ruttkowski B."/>
            <person name="Beck T."/>
            <person name="Vogl C."/>
            <person name="Tomley F."/>
            <person name="Blake D.P."/>
            <person name="Joachim A."/>
        </authorList>
    </citation>
    <scope>NUCLEOTIDE SEQUENCE [LARGE SCALE GENOMIC DNA]</scope>
    <source>
        <strain evidence="8 9">Wien I</strain>
    </source>
</reference>
<dbReference type="GO" id="GO:0004656">
    <property type="term" value="F:procollagen-proline 4-dioxygenase activity"/>
    <property type="evidence" value="ECO:0007669"/>
    <property type="project" value="TreeGrafter"/>
</dbReference>
<dbReference type="GO" id="GO:0005506">
    <property type="term" value="F:iron ion binding"/>
    <property type="evidence" value="ECO:0007669"/>
    <property type="project" value="InterPro"/>
</dbReference>
<dbReference type="OrthoDB" id="329079at2759"/>
<dbReference type="InterPro" id="IPR044862">
    <property type="entry name" value="Pro_4_hyd_alph_FE2OG_OXY"/>
</dbReference>
<feature type="region of interest" description="Disordered" evidence="6">
    <location>
        <begin position="386"/>
        <end position="411"/>
    </location>
</feature>
<evidence type="ECO:0000256" key="1">
    <source>
        <dbReference type="ARBA" id="ARBA00001961"/>
    </source>
</evidence>
<keyword evidence="4" id="KW-0560">Oxidoreductase</keyword>
<name>A0A2C6KZG5_9APIC</name>
<evidence type="ECO:0000256" key="6">
    <source>
        <dbReference type="SAM" id="MobiDB-lite"/>
    </source>
</evidence>
<dbReference type="PANTHER" id="PTHR10869:SF246">
    <property type="entry name" value="TRANSMEMBRANE PROLYL 4-HYDROXYLASE"/>
    <property type="match status" value="1"/>
</dbReference>
<dbReference type="Gene3D" id="2.60.120.620">
    <property type="entry name" value="q2cbj1_9rhob like domain"/>
    <property type="match status" value="1"/>
</dbReference>
<proteinExistence type="predicted"/>
<dbReference type="InterPro" id="IPR006620">
    <property type="entry name" value="Pro_4_hyd_alph"/>
</dbReference>
<evidence type="ECO:0000256" key="3">
    <source>
        <dbReference type="ARBA" id="ARBA00022964"/>
    </source>
</evidence>
<evidence type="ECO:0000256" key="2">
    <source>
        <dbReference type="ARBA" id="ARBA00022723"/>
    </source>
</evidence>
<evidence type="ECO:0000313" key="9">
    <source>
        <dbReference type="Proteomes" id="UP000221165"/>
    </source>
</evidence>
<keyword evidence="2" id="KW-0479">Metal-binding</keyword>
<gene>
    <name evidence="8" type="ORF">CSUI_000852</name>
</gene>